<gene>
    <name evidence="1" type="ORF">ECPE_LOCUS12378</name>
</gene>
<sequence length="128" mass="14542">MSSGQGFLAGLGDFLAAPTRLWRMHRRLIALDPKARAMEEVQLHRLERNRRVQLRTRMMDSYSATSTPSIAPSAPHAALTDSSGLFQPLVRMWLINVGLILILPPFYLLDSGCTFFSVQLHRFDQSDW</sequence>
<name>A0A183AZJ3_9TREM</name>
<evidence type="ECO:0000313" key="3">
    <source>
        <dbReference type="WBParaSite" id="ECPE_0001241401-mRNA-1"/>
    </source>
</evidence>
<evidence type="ECO:0000313" key="2">
    <source>
        <dbReference type="Proteomes" id="UP000272942"/>
    </source>
</evidence>
<reference evidence="1 2" key="2">
    <citation type="submission" date="2018-11" db="EMBL/GenBank/DDBJ databases">
        <authorList>
            <consortium name="Pathogen Informatics"/>
        </authorList>
    </citation>
    <scope>NUCLEOTIDE SEQUENCE [LARGE SCALE GENOMIC DNA]</scope>
    <source>
        <strain evidence="1 2">Egypt</strain>
    </source>
</reference>
<dbReference type="WBParaSite" id="ECPE_0001241401-mRNA-1">
    <property type="protein sequence ID" value="ECPE_0001241401-mRNA-1"/>
    <property type="gene ID" value="ECPE_0001241401"/>
</dbReference>
<dbReference type="Proteomes" id="UP000272942">
    <property type="component" value="Unassembled WGS sequence"/>
</dbReference>
<dbReference type="OrthoDB" id="266518at2759"/>
<reference evidence="3" key="1">
    <citation type="submission" date="2016-06" db="UniProtKB">
        <authorList>
            <consortium name="WormBaseParasite"/>
        </authorList>
    </citation>
    <scope>IDENTIFICATION</scope>
</reference>
<proteinExistence type="predicted"/>
<dbReference type="EMBL" id="UZAN01052732">
    <property type="protein sequence ID" value="VDP89650.1"/>
    <property type="molecule type" value="Genomic_DNA"/>
</dbReference>
<keyword evidence="2" id="KW-1185">Reference proteome</keyword>
<dbReference type="AlphaFoldDB" id="A0A183AZJ3"/>
<evidence type="ECO:0000313" key="1">
    <source>
        <dbReference type="EMBL" id="VDP89650.1"/>
    </source>
</evidence>
<accession>A0A183AZJ3</accession>
<organism evidence="3">
    <name type="scientific">Echinostoma caproni</name>
    <dbReference type="NCBI Taxonomy" id="27848"/>
    <lineage>
        <taxon>Eukaryota</taxon>
        <taxon>Metazoa</taxon>
        <taxon>Spiralia</taxon>
        <taxon>Lophotrochozoa</taxon>
        <taxon>Platyhelminthes</taxon>
        <taxon>Trematoda</taxon>
        <taxon>Digenea</taxon>
        <taxon>Plagiorchiida</taxon>
        <taxon>Echinostomata</taxon>
        <taxon>Echinostomatoidea</taxon>
        <taxon>Echinostomatidae</taxon>
        <taxon>Echinostoma</taxon>
    </lineage>
</organism>
<protein>
    <submittedName>
        <fullName evidence="3">Transmembrane protein</fullName>
    </submittedName>
</protein>